<evidence type="ECO:0000259" key="2">
    <source>
        <dbReference type="Pfam" id="PF13472"/>
    </source>
</evidence>
<dbReference type="Gene3D" id="3.40.50.1110">
    <property type="entry name" value="SGNH hydrolase"/>
    <property type="match status" value="1"/>
</dbReference>
<name>A0ABP8M7F6_9BACT</name>
<feature type="chain" id="PRO_5045479584" description="SGNH hydrolase-type esterase domain-containing protein" evidence="1">
    <location>
        <begin position="34"/>
        <end position="436"/>
    </location>
</feature>
<dbReference type="InterPro" id="IPR013830">
    <property type="entry name" value="SGNH_hydro"/>
</dbReference>
<gene>
    <name evidence="3" type="ORF">GCM10023156_03200</name>
</gene>
<sequence length="436" mass="48628">MHLALKALLTMIRKIHSLIVLLFWAVAVSTASAQSPLQPESPIRPDSPIRPGDRIAIVGNTFADQLRIHGYLETMLLQRWPDNPVSIRNLGWGGDMLNARDRPTNFPAEEETLSAHRTDVIIACFGMGESFAGEEGVQSFQAAVDAWIKSLEGKTYNGKSQVRLVLVSPIANEPLGKLTPRHEQRDREISAYSQAMSEVAIAAQVPFVDLYQTSRYLMDEPIGPNFTTNGIHLNSYGYWAMSHYLFRDLVRDDPAAVQPPWQILIDAADLTTQARGVDISDAARTEAGIKFRATELIAPTLPPPTSDDLPPQLHHLRDSMTITNLPPGIYELTVDDVSVATASHDDWARGVTIDASPAHQEAEAFRRAVNDKNLQFTYSWKALNQVHIVGERKKSPSGRALPAEVIEFNQLAQKRDAKLRDGIERQTRNWRVTRIH</sequence>
<feature type="domain" description="SGNH hydrolase-type esterase" evidence="2">
    <location>
        <begin position="66"/>
        <end position="239"/>
    </location>
</feature>
<dbReference type="SUPFAM" id="SSF52266">
    <property type="entry name" value="SGNH hydrolase"/>
    <property type="match status" value="1"/>
</dbReference>
<keyword evidence="1" id="KW-0732">Signal</keyword>
<evidence type="ECO:0000313" key="4">
    <source>
        <dbReference type="Proteomes" id="UP001500840"/>
    </source>
</evidence>
<feature type="signal peptide" evidence="1">
    <location>
        <begin position="1"/>
        <end position="33"/>
    </location>
</feature>
<dbReference type="InterPro" id="IPR036514">
    <property type="entry name" value="SGNH_hydro_sf"/>
</dbReference>
<dbReference type="CDD" id="cd01834">
    <property type="entry name" value="SGNH_hydrolase_like_2"/>
    <property type="match status" value="1"/>
</dbReference>
<proteinExistence type="predicted"/>
<organism evidence="3 4">
    <name type="scientific">Novipirellula rosea</name>
    <dbReference type="NCBI Taxonomy" id="1031540"/>
    <lineage>
        <taxon>Bacteria</taxon>
        <taxon>Pseudomonadati</taxon>
        <taxon>Planctomycetota</taxon>
        <taxon>Planctomycetia</taxon>
        <taxon>Pirellulales</taxon>
        <taxon>Pirellulaceae</taxon>
        <taxon>Novipirellula</taxon>
    </lineage>
</organism>
<dbReference type="Proteomes" id="UP001500840">
    <property type="component" value="Unassembled WGS sequence"/>
</dbReference>
<accession>A0ABP8M7F6</accession>
<protein>
    <recommendedName>
        <fullName evidence="2">SGNH hydrolase-type esterase domain-containing protein</fullName>
    </recommendedName>
</protein>
<comment type="caution">
    <text evidence="3">The sequence shown here is derived from an EMBL/GenBank/DDBJ whole genome shotgun (WGS) entry which is preliminary data.</text>
</comment>
<dbReference type="EMBL" id="BAABGA010000006">
    <property type="protein sequence ID" value="GAA4444627.1"/>
    <property type="molecule type" value="Genomic_DNA"/>
</dbReference>
<reference evidence="4" key="1">
    <citation type="journal article" date="2019" name="Int. J. Syst. Evol. Microbiol.">
        <title>The Global Catalogue of Microorganisms (GCM) 10K type strain sequencing project: providing services to taxonomists for standard genome sequencing and annotation.</title>
        <authorList>
            <consortium name="The Broad Institute Genomics Platform"/>
            <consortium name="The Broad Institute Genome Sequencing Center for Infectious Disease"/>
            <person name="Wu L."/>
            <person name="Ma J."/>
        </authorList>
    </citation>
    <scope>NUCLEOTIDE SEQUENCE [LARGE SCALE GENOMIC DNA]</scope>
    <source>
        <strain evidence="4">JCM 17759</strain>
    </source>
</reference>
<evidence type="ECO:0000313" key="3">
    <source>
        <dbReference type="EMBL" id="GAA4444627.1"/>
    </source>
</evidence>
<keyword evidence="4" id="KW-1185">Reference proteome</keyword>
<dbReference type="Pfam" id="PF13472">
    <property type="entry name" value="Lipase_GDSL_2"/>
    <property type="match status" value="1"/>
</dbReference>
<evidence type="ECO:0000256" key="1">
    <source>
        <dbReference type="SAM" id="SignalP"/>
    </source>
</evidence>